<keyword evidence="3" id="KW-1185">Reference proteome</keyword>
<sequence>MKLQILLTTIFVLLVLTWNANTNSVPILGTATALLGVSLLYVVRILRKMQTQAKNQSFK</sequence>
<dbReference type="Proteomes" id="UP000031802">
    <property type="component" value="Unassembled WGS sequence"/>
</dbReference>
<evidence type="ECO:0000313" key="2">
    <source>
        <dbReference type="EMBL" id="KGE13406.1"/>
    </source>
</evidence>
<organism evidence="2 3">
    <name type="scientific">Sphingobacterium deserti</name>
    <dbReference type="NCBI Taxonomy" id="1229276"/>
    <lineage>
        <taxon>Bacteria</taxon>
        <taxon>Pseudomonadati</taxon>
        <taxon>Bacteroidota</taxon>
        <taxon>Sphingobacteriia</taxon>
        <taxon>Sphingobacteriales</taxon>
        <taxon>Sphingobacteriaceae</taxon>
        <taxon>Sphingobacterium</taxon>
    </lineage>
</organism>
<evidence type="ECO:0000256" key="1">
    <source>
        <dbReference type="SAM" id="Phobius"/>
    </source>
</evidence>
<dbReference type="OrthoDB" id="10003259at2"/>
<reference evidence="2 3" key="2">
    <citation type="journal article" date="2015" name="PLoS ONE">
        <title>Whole-Genome Optical Mapping and Finished Genome Sequence of Sphingobacterium deserti sp. nov., a New Species Isolated from the Western Desert of China.</title>
        <authorList>
            <person name="Teng C."/>
            <person name="Zhou Z."/>
            <person name="Molnar I."/>
            <person name="Li X."/>
            <person name="Tang R."/>
            <person name="Chen M."/>
            <person name="Wang L."/>
            <person name="Su S."/>
            <person name="Zhang W."/>
            <person name="Lin M."/>
        </authorList>
    </citation>
    <scope>NUCLEOTIDE SEQUENCE [LARGE SCALE GENOMIC DNA]</scope>
    <source>
        <strain evidence="3">ACCC05744</strain>
    </source>
</reference>
<gene>
    <name evidence="2" type="ORF">DI53_2937</name>
</gene>
<reference evidence="3" key="1">
    <citation type="submission" date="2014-04" db="EMBL/GenBank/DDBJ databases">
        <title>Whole-Genome optical mapping and complete genome sequence of Sphingobacterium deserti sp. nov., a new spaces isolated from desert in the west of China.</title>
        <authorList>
            <person name="Teng C."/>
            <person name="Zhou Z."/>
            <person name="Li X."/>
            <person name="Chen M."/>
            <person name="Lin M."/>
            <person name="Wang L."/>
            <person name="Su S."/>
            <person name="Zhang C."/>
            <person name="Zhang W."/>
        </authorList>
    </citation>
    <scope>NUCLEOTIDE SEQUENCE [LARGE SCALE GENOMIC DNA]</scope>
    <source>
        <strain evidence="3">ACCC05744</strain>
    </source>
</reference>
<keyword evidence="1" id="KW-0812">Transmembrane</keyword>
<dbReference type="PATRIC" id="fig|1229276.3.peg.3036"/>
<dbReference type="AlphaFoldDB" id="A0A0B8T007"/>
<keyword evidence="1" id="KW-1133">Transmembrane helix</keyword>
<name>A0A0B8T007_9SPHI</name>
<keyword evidence="1" id="KW-0472">Membrane</keyword>
<evidence type="ECO:0000313" key="3">
    <source>
        <dbReference type="Proteomes" id="UP000031802"/>
    </source>
</evidence>
<feature type="transmembrane region" description="Helical" evidence="1">
    <location>
        <begin position="27"/>
        <end position="46"/>
    </location>
</feature>
<dbReference type="RefSeq" id="WP_131555293.1">
    <property type="nucleotide sequence ID" value="NZ_JJMU01000053.1"/>
</dbReference>
<protein>
    <submittedName>
        <fullName evidence="2">Uncharacterized protein</fullName>
    </submittedName>
</protein>
<comment type="caution">
    <text evidence="2">The sequence shown here is derived from an EMBL/GenBank/DDBJ whole genome shotgun (WGS) entry which is preliminary data.</text>
</comment>
<dbReference type="EMBL" id="JJMU01000053">
    <property type="protein sequence ID" value="KGE13406.1"/>
    <property type="molecule type" value="Genomic_DNA"/>
</dbReference>
<accession>A0A0B8T007</accession>
<proteinExistence type="predicted"/>